<evidence type="ECO:0000256" key="1">
    <source>
        <dbReference type="PIRSR" id="PIRSR613078-1"/>
    </source>
</evidence>
<dbReference type="PANTHER" id="PTHR48100">
    <property type="entry name" value="BROAD-SPECIFICITY PHOSPHATASE YOR283W-RELATED"/>
    <property type="match status" value="1"/>
</dbReference>
<accession>X5MLZ1</accession>
<feature type="binding site" evidence="2">
    <location>
        <begin position="16"/>
        <end position="23"/>
    </location>
    <ligand>
        <name>substrate</name>
    </ligand>
</feature>
<dbReference type="GO" id="GO:0005737">
    <property type="term" value="C:cytoplasm"/>
    <property type="evidence" value="ECO:0007669"/>
    <property type="project" value="TreeGrafter"/>
</dbReference>
<dbReference type="GO" id="GO:0016791">
    <property type="term" value="F:phosphatase activity"/>
    <property type="evidence" value="ECO:0007669"/>
    <property type="project" value="TreeGrafter"/>
</dbReference>
<dbReference type="AlphaFoldDB" id="X5MLZ1"/>
<name>X5MLZ1_9HYPH</name>
<dbReference type="STRING" id="1458461.BN1012_Phect592"/>
<organism evidence="3 4">
    <name type="scientific">Candidatus Phaeomarinibacter ectocarpi</name>
    <dbReference type="NCBI Taxonomy" id="1458461"/>
    <lineage>
        <taxon>Bacteria</taxon>
        <taxon>Pseudomonadati</taxon>
        <taxon>Pseudomonadota</taxon>
        <taxon>Alphaproteobacteria</taxon>
        <taxon>Hyphomicrobiales</taxon>
        <taxon>Parvibaculaceae</taxon>
        <taxon>Candidatus Phaeomarinibacter</taxon>
    </lineage>
</organism>
<dbReference type="EMBL" id="HG966617">
    <property type="protein sequence ID" value="CDO58806.1"/>
    <property type="molecule type" value="Genomic_DNA"/>
</dbReference>
<dbReference type="Proteomes" id="UP000032160">
    <property type="component" value="Chromosome I"/>
</dbReference>
<dbReference type="SMART" id="SM00855">
    <property type="entry name" value="PGAM"/>
    <property type="match status" value="1"/>
</dbReference>
<gene>
    <name evidence="3" type="ORF">BN1012_Phect592</name>
</gene>
<dbReference type="HOGENOM" id="CLU_033323_9_4_5"/>
<dbReference type="InterPro" id="IPR029033">
    <property type="entry name" value="His_PPase_superfam"/>
</dbReference>
<dbReference type="Gene3D" id="3.40.50.1240">
    <property type="entry name" value="Phosphoglycerate mutase-like"/>
    <property type="match status" value="1"/>
</dbReference>
<evidence type="ECO:0000313" key="4">
    <source>
        <dbReference type="Proteomes" id="UP000032160"/>
    </source>
</evidence>
<protein>
    <submittedName>
        <fullName evidence="3">Phosphoglycerate mutase family</fullName>
    </submittedName>
</protein>
<dbReference type="InterPro" id="IPR013078">
    <property type="entry name" value="His_Pase_superF_clade-1"/>
</dbReference>
<keyword evidence="4" id="KW-1185">Reference proteome</keyword>
<sequence length="188" mass="20670">MSDVALLPREPFFYLRHGQTDWNVEGRCQGQTDIPMNAAGEVEVAASVARLPMGEIARIIASPLTRTQQSARHASDRLGLPVELDDDLKEAFWGDAEGKADTSWRPAWCAGKTLFGAEPFSDFAHRMVRGVTRALAQEGTPLIVGHGGAYWAIEQALGRDGFSHLPNGTLLKHTPHEKDPALWRVTFI</sequence>
<dbReference type="KEGG" id="pect:BN1012_Phect592"/>
<evidence type="ECO:0000256" key="2">
    <source>
        <dbReference type="PIRSR" id="PIRSR613078-2"/>
    </source>
</evidence>
<proteinExistence type="predicted"/>
<dbReference type="RefSeq" id="WP_052535117.1">
    <property type="nucleotide sequence ID" value="NZ_HG966617.1"/>
</dbReference>
<dbReference type="InterPro" id="IPR050275">
    <property type="entry name" value="PGM_Phosphatase"/>
</dbReference>
<feature type="active site" description="Proton donor/acceptor" evidence="1">
    <location>
        <position position="90"/>
    </location>
</feature>
<feature type="active site" description="Tele-phosphohistidine intermediate" evidence="1">
    <location>
        <position position="17"/>
    </location>
</feature>
<dbReference type="SUPFAM" id="SSF53254">
    <property type="entry name" value="Phosphoglycerate mutase-like"/>
    <property type="match status" value="1"/>
</dbReference>
<dbReference type="CDD" id="cd07067">
    <property type="entry name" value="HP_PGM_like"/>
    <property type="match status" value="1"/>
</dbReference>
<dbReference type="PANTHER" id="PTHR48100:SF62">
    <property type="entry name" value="GLUCOSYL-3-PHOSPHOGLYCERATE PHOSPHATASE"/>
    <property type="match status" value="1"/>
</dbReference>
<feature type="binding site" evidence="2">
    <location>
        <position position="66"/>
    </location>
    <ligand>
        <name>substrate</name>
    </ligand>
</feature>
<evidence type="ECO:0000313" key="3">
    <source>
        <dbReference type="EMBL" id="CDO58806.1"/>
    </source>
</evidence>
<reference evidence="3 4" key="1">
    <citation type="journal article" date="2014" name="Front. Genet.">
        <title>Genome and metabolic network of "Candidatus Phaeomarinobacter ectocarpi" Ec32, a new candidate genus of Alphaproteobacteria frequently associated with brown algae.</title>
        <authorList>
            <person name="Dittami S.M."/>
            <person name="Barbeyron T."/>
            <person name="Boyen C."/>
            <person name="Cambefort J."/>
            <person name="Collet G."/>
            <person name="Delage L."/>
            <person name="Gobet A."/>
            <person name="Groisillier A."/>
            <person name="Leblanc C."/>
            <person name="Michel G."/>
            <person name="Scornet D."/>
            <person name="Siegel A."/>
            <person name="Tapia J.E."/>
            <person name="Tonon T."/>
        </authorList>
    </citation>
    <scope>NUCLEOTIDE SEQUENCE [LARGE SCALE GENOMIC DNA]</scope>
    <source>
        <strain evidence="3 4">Ec32</strain>
    </source>
</reference>
<dbReference type="Pfam" id="PF00300">
    <property type="entry name" value="His_Phos_1"/>
    <property type="match status" value="1"/>
</dbReference>